<evidence type="ECO:0000256" key="1">
    <source>
        <dbReference type="ARBA" id="ARBA00004418"/>
    </source>
</evidence>
<keyword evidence="4" id="KW-0732">Signal</keyword>
<keyword evidence="7" id="KW-1185">Reference proteome</keyword>
<comment type="caution">
    <text evidence="6">The sequence shown here is derived from an EMBL/GenBank/DDBJ whole genome shotgun (WGS) entry which is preliminary data.</text>
</comment>
<proteinExistence type="inferred from homology"/>
<comment type="similarity">
    <text evidence="2">Belongs to the bacterial solute-binding protein 5 family.</text>
</comment>
<dbReference type="InterPro" id="IPR000914">
    <property type="entry name" value="SBP_5_dom"/>
</dbReference>
<comment type="subcellular location">
    <subcellularLocation>
        <location evidence="1">Periplasm</location>
    </subcellularLocation>
</comment>
<organism evidence="6 7">
    <name type="scientific">Sphingomonas kaistensis</name>
    <dbReference type="NCBI Taxonomy" id="298708"/>
    <lineage>
        <taxon>Bacteria</taxon>
        <taxon>Pseudomonadati</taxon>
        <taxon>Pseudomonadota</taxon>
        <taxon>Alphaproteobacteria</taxon>
        <taxon>Sphingomonadales</taxon>
        <taxon>Sphingomonadaceae</taxon>
        <taxon>Sphingomonas</taxon>
    </lineage>
</organism>
<dbReference type="PANTHER" id="PTHR30290:SF10">
    <property type="entry name" value="PERIPLASMIC OLIGOPEPTIDE-BINDING PROTEIN-RELATED"/>
    <property type="match status" value="1"/>
</dbReference>
<feature type="domain" description="Solute-binding protein family 5" evidence="5">
    <location>
        <begin position="81"/>
        <end position="392"/>
    </location>
</feature>
<dbReference type="Proteomes" id="UP000558192">
    <property type="component" value="Unassembled WGS sequence"/>
</dbReference>
<dbReference type="GO" id="GO:0015833">
    <property type="term" value="P:peptide transport"/>
    <property type="evidence" value="ECO:0007669"/>
    <property type="project" value="TreeGrafter"/>
</dbReference>
<dbReference type="Gene3D" id="3.10.105.10">
    <property type="entry name" value="Dipeptide-binding Protein, Domain 3"/>
    <property type="match status" value="1"/>
</dbReference>
<dbReference type="InterPro" id="IPR039424">
    <property type="entry name" value="SBP_5"/>
</dbReference>
<name>A0A7X5Y6G4_9SPHN</name>
<reference evidence="6 7" key="1">
    <citation type="submission" date="2020-03" db="EMBL/GenBank/DDBJ databases">
        <title>Genomic Encyclopedia of Type Strains, Phase IV (KMG-IV): sequencing the most valuable type-strain genomes for metagenomic binning, comparative biology and taxonomic classification.</title>
        <authorList>
            <person name="Goeker M."/>
        </authorList>
    </citation>
    <scope>NUCLEOTIDE SEQUENCE [LARGE SCALE GENOMIC DNA]</scope>
    <source>
        <strain evidence="6 7">DSM 16846</strain>
    </source>
</reference>
<dbReference type="AlphaFoldDB" id="A0A7X5Y6G4"/>
<evidence type="ECO:0000259" key="5">
    <source>
        <dbReference type="Pfam" id="PF00496"/>
    </source>
</evidence>
<dbReference type="PANTHER" id="PTHR30290">
    <property type="entry name" value="PERIPLASMIC BINDING COMPONENT OF ABC TRANSPORTER"/>
    <property type="match status" value="1"/>
</dbReference>
<dbReference type="SUPFAM" id="SSF53850">
    <property type="entry name" value="Periplasmic binding protein-like II"/>
    <property type="match status" value="1"/>
</dbReference>
<evidence type="ECO:0000256" key="3">
    <source>
        <dbReference type="ARBA" id="ARBA00022448"/>
    </source>
</evidence>
<dbReference type="EMBL" id="JAATJC010000001">
    <property type="protein sequence ID" value="NJC05477.1"/>
    <property type="molecule type" value="Genomic_DNA"/>
</dbReference>
<evidence type="ECO:0000256" key="2">
    <source>
        <dbReference type="ARBA" id="ARBA00005695"/>
    </source>
</evidence>
<evidence type="ECO:0000313" key="7">
    <source>
        <dbReference type="Proteomes" id="UP000558192"/>
    </source>
</evidence>
<sequence>MSCRNIPSRLKPGLAALLLVAAVTGLNGCRKAEGGAVDAVVIAERPPRLADPLAADLAPADLLLVGNVAQGLVRFDASGDIAPGLAERWAVSDDGLSYVFRLRTASWSDGRRVRARDVVRLIERQLARRSRNSLFDTIGAVREVVAMTDRVIAVELNAPRPHLLQLLAQPEFGLVRGRSGTGPFTATTEGEVVDLVRVLPGFDGDEAQQQRVRLTAAPAQRAIDLFVSGDSELVLGGTVVDFPLASAAKLPRNTLRIDPVLGLFGLVPARKDGPAADLETRALLDEAIDRDALIAALAVPGLQPRLSLLQPGLDLAASPAQPAWAPLTLEQRRPDLLARAQAIFPVAAPAQAGEATPGERPVIRIALPGGPGGEIILRRLKADWEPLGVQVVAAGDDPADFRFIDEVAPSSSPAWFLRRFRCEFAAICSAQADQLLDAARLTGFPPQRARFFIDAERIMREEVLFLPIAAPVRWSLAGRDVQGFAENRFGRHTLTDLRMAPNARN</sequence>
<accession>A0A7X5Y6G4</accession>
<evidence type="ECO:0000313" key="6">
    <source>
        <dbReference type="EMBL" id="NJC05477.1"/>
    </source>
</evidence>
<dbReference type="GO" id="GO:0030313">
    <property type="term" value="C:cell envelope"/>
    <property type="evidence" value="ECO:0007669"/>
    <property type="project" value="UniProtKB-SubCell"/>
</dbReference>
<protein>
    <submittedName>
        <fullName evidence="6">Peptide/nickel transport system substrate-binding protein</fullName>
    </submittedName>
</protein>
<keyword evidence="3" id="KW-0813">Transport</keyword>
<dbReference type="GO" id="GO:1904680">
    <property type="term" value="F:peptide transmembrane transporter activity"/>
    <property type="evidence" value="ECO:0007669"/>
    <property type="project" value="TreeGrafter"/>
</dbReference>
<dbReference type="Gene3D" id="3.40.190.10">
    <property type="entry name" value="Periplasmic binding protein-like II"/>
    <property type="match status" value="1"/>
</dbReference>
<dbReference type="RefSeq" id="WP_168068163.1">
    <property type="nucleotide sequence ID" value="NZ_JAATJC010000001.1"/>
</dbReference>
<gene>
    <name evidence="6" type="ORF">GGQ97_001270</name>
</gene>
<evidence type="ECO:0000256" key="4">
    <source>
        <dbReference type="ARBA" id="ARBA00022729"/>
    </source>
</evidence>
<dbReference type="Pfam" id="PF00496">
    <property type="entry name" value="SBP_bac_5"/>
    <property type="match status" value="1"/>
</dbReference>